<gene>
    <name evidence="8" type="ORF">HZZ05_06675</name>
</gene>
<evidence type="ECO:0000256" key="1">
    <source>
        <dbReference type="ARBA" id="ARBA00004141"/>
    </source>
</evidence>
<feature type="transmembrane region" description="Helical" evidence="7">
    <location>
        <begin position="600"/>
        <end position="624"/>
    </location>
</feature>
<keyword evidence="3 7" id="KW-0812">Transmembrane</keyword>
<reference evidence="8 9" key="1">
    <citation type="submission" date="2020-07" db="EMBL/GenBank/DDBJ databases">
        <title>MOT database genomes.</title>
        <authorList>
            <person name="Joseph S."/>
            <person name="Aduse-Opoku J."/>
            <person name="Hashim A."/>
            <person name="Wade W."/>
            <person name="Curtis M."/>
        </authorList>
    </citation>
    <scope>NUCLEOTIDE SEQUENCE [LARGE SCALE GENOMIC DNA]</scope>
    <source>
        <strain evidence="8 9">WMus004</strain>
    </source>
</reference>
<evidence type="ECO:0000256" key="6">
    <source>
        <dbReference type="SAM" id="MobiDB-lite"/>
    </source>
</evidence>
<evidence type="ECO:0000256" key="2">
    <source>
        <dbReference type="ARBA" id="ARBA00022448"/>
    </source>
</evidence>
<evidence type="ECO:0000313" key="9">
    <source>
        <dbReference type="Proteomes" id="UP000572528"/>
    </source>
</evidence>
<dbReference type="NCBIfam" id="TIGR00728">
    <property type="entry name" value="OPT_sfam"/>
    <property type="match status" value="1"/>
</dbReference>
<dbReference type="InterPro" id="IPR045035">
    <property type="entry name" value="YSL-like"/>
</dbReference>
<keyword evidence="5 7" id="KW-0472">Membrane</keyword>
<feature type="compositionally biased region" description="Low complexity" evidence="6">
    <location>
        <begin position="669"/>
        <end position="691"/>
    </location>
</feature>
<feature type="region of interest" description="Disordered" evidence="6">
    <location>
        <begin position="667"/>
        <end position="691"/>
    </location>
</feature>
<dbReference type="RefSeq" id="WP_179900499.1">
    <property type="nucleotide sequence ID" value="NZ_JACBXV010000074.1"/>
</dbReference>
<dbReference type="Pfam" id="PF03169">
    <property type="entry name" value="OPT"/>
    <property type="match status" value="1"/>
</dbReference>
<dbReference type="EMBL" id="JACBXV010000074">
    <property type="protein sequence ID" value="NYS69204.1"/>
    <property type="molecule type" value="Genomic_DNA"/>
</dbReference>
<feature type="transmembrane region" description="Helical" evidence="7">
    <location>
        <begin position="393"/>
        <end position="412"/>
    </location>
</feature>
<evidence type="ECO:0000256" key="5">
    <source>
        <dbReference type="ARBA" id="ARBA00023136"/>
    </source>
</evidence>
<feature type="transmembrane region" description="Helical" evidence="7">
    <location>
        <begin position="113"/>
        <end position="132"/>
    </location>
</feature>
<feature type="transmembrane region" description="Helical" evidence="7">
    <location>
        <begin position="636"/>
        <end position="656"/>
    </location>
</feature>
<dbReference type="InterPro" id="IPR004814">
    <property type="entry name" value="Oligopep_transpt"/>
</dbReference>
<sequence length="691" mass="69788">MSSSPSTSSGPAPSAGTGAAIKELTLRGIVIGGVITLVFTAANVYLGLKVGLTFATSIPAAVISMAILRHFVDHTIQENNIVQTIASAAGTLSAIIFVLPGLVIIGWWSGFPYWTTVFIIALGGTLGVMYSIPLRRALVTHSDLPYPEGVAGAEVLRAGDTHEGTQDSQQGLRIILWGALASAGMSLLTSLKAIGTSLNAVFRVGSGATAIGTSLSLALIGVGHLVGIGVGIAMIVGLVISYLILLPLRTSGQAAGLEGQEGLAELASTVFAQDVRFIGAGAIAVAAIWTFLKILGPIVGGIRESLASGARRASGQEVPLTEQDLSIKVVAGTTVAAMLPIGVLLWLFVKDTMLTGSAWGLVIVAVLYVFLTGLAVASVCGYMAGLIGASNSPISGVGILAAITAALLIRAVAGAADGDQTDALIAYTLFTTAIVFGVATISNDNLQDLKTGQLVGATPWKQQVALIIGVLFGAVVIPPVLDLMQAAFGFAGAPGAGDKALAAPQASLISSLVSGVFGGSIDWGLLGLGAAIGVGVIVIDEVLRRTTSNKVLPPLAVGMGMYLPAAVTLIIPIGALLGLIHDRWADRSANPEKVKRLGTLMATGLIVGESLYGVVFAGIVAGTGEEEPLAVVPESFAGIATWLGTALFLAVVWALYRMARTGGAQVPDGGAAVPATAGSPAASTGEAAGED</sequence>
<dbReference type="GO" id="GO:0016020">
    <property type="term" value="C:membrane"/>
    <property type="evidence" value="ECO:0007669"/>
    <property type="project" value="UniProtKB-SubCell"/>
</dbReference>
<feature type="transmembrane region" description="Helical" evidence="7">
    <location>
        <begin position="52"/>
        <end position="72"/>
    </location>
</feature>
<dbReference type="AlphaFoldDB" id="A0A853EJ78"/>
<organism evidence="8 9">
    <name type="scientific">Actinomyces bowdenii</name>
    <dbReference type="NCBI Taxonomy" id="131109"/>
    <lineage>
        <taxon>Bacteria</taxon>
        <taxon>Bacillati</taxon>
        <taxon>Actinomycetota</taxon>
        <taxon>Actinomycetes</taxon>
        <taxon>Actinomycetales</taxon>
        <taxon>Actinomycetaceae</taxon>
        <taxon>Actinomyces</taxon>
    </lineage>
</organism>
<evidence type="ECO:0000256" key="3">
    <source>
        <dbReference type="ARBA" id="ARBA00022692"/>
    </source>
</evidence>
<evidence type="ECO:0000256" key="4">
    <source>
        <dbReference type="ARBA" id="ARBA00022989"/>
    </source>
</evidence>
<dbReference type="GO" id="GO:0035673">
    <property type="term" value="F:oligopeptide transmembrane transporter activity"/>
    <property type="evidence" value="ECO:0007669"/>
    <property type="project" value="InterPro"/>
</dbReference>
<keyword evidence="4 7" id="KW-1133">Transmembrane helix</keyword>
<feature type="transmembrane region" description="Helical" evidence="7">
    <location>
        <begin position="462"/>
        <end position="481"/>
    </location>
</feature>
<dbReference type="InterPro" id="IPR004813">
    <property type="entry name" value="OPT"/>
</dbReference>
<dbReference type="PANTHER" id="PTHR31645">
    <property type="entry name" value="OLIGOPEPTIDE TRANSPORTER YGL114W-RELATED"/>
    <property type="match status" value="1"/>
</dbReference>
<feature type="transmembrane region" description="Helical" evidence="7">
    <location>
        <begin position="24"/>
        <end position="46"/>
    </location>
</feature>
<proteinExistence type="predicted"/>
<evidence type="ECO:0000313" key="8">
    <source>
        <dbReference type="EMBL" id="NYS69204.1"/>
    </source>
</evidence>
<feature type="transmembrane region" description="Helical" evidence="7">
    <location>
        <begin position="215"/>
        <end position="245"/>
    </location>
</feature>
<protein>
    <submittedName>
        <fullName evidence="8">Oligopeptide transporter, OPT family</fullName>
    </submittedName>
</protein>
<accession>A0A853EJ78</accession>
<feature type="transmembrane region" description="Helical" evidence="7">
    <location>
        <begin position="424"/>
        <end position="442"/>
    </location>
</feature>
<feature type="transmembrane region" description="Helical" evidence="7">
    <location>
        <begin position="277"/>
        <end position="299"/>
    </location>
</feature>
<keyword evidence="2" id="KW-0813">Transport</keyword>
<feature type="transmembrane region" description="Helical" evidence="7">
    <location>
        <begin position="329"/>
        <end position="349"/>
    </location>
</feature>
<feature type="transmembrane region" description="Helical" evidence="7">
    <location>
        <begin position="521"/>
        <end position="539"/>
    </location>
</feature>
<name>A0A853EJ78_9ACTO</name>
<feature type="transmembrane region" description="Helical" evidence="7">
    <location>
        <begin position="84"/>
        <end position="107"/>
    </location>
</feature>
<dbReference type="Proteomes" id="UP000572528">
    <property type="component" value="Unassembled WGS sequence"/>
</dbReference>
<feature type="transmembrane region" description="Helical" evidence="7">
    <location>
        <begin position="174"/>
        <end position="195"/>
    </location>
</feature>
<dbReference type="PANTHER" id="PTHR31645:SF0">
    <property type="entry name" value="OLIGOPEPTIDE TRANSPORTER YGL114W-RELATED"/>
    <property type="match status" value="1"/>
</dbReference>
<comment type="subcellular location">
    <subcellularLocation>
        <location evidence="1">Membrane</location>
        <topology evidence="1">Multi-pass membrane protein</topology>
    </subcellularLocation>
</comment>
<evidence type="ECO:0000256" key="7">
    <source>
        <dbReference type="SAM" id="Phobius"/>
    </source>
</evidence>
<comment type="caution">
    <text evidence="8">The sequence shown here is derived from an EMBL/GenBank/DDBJ whole genome shotgun (WGS) entry which is preliminary data.</text>
</comment>
<feature type="transmembrane region" description="Helical" evidence="7">
    <location>
        <begin position="361"/>
        <end position="387"/>
    </location>
</feature>
<feature type="transmembrane region" description="Helical" evidence="7">
    <location>
        <begin position="559"/>
        <end position="580"/>
    </location>
</feature>
<dbReference type="NCBIfam" id="TIGR00733">
    <property type="entry name" value="OPT family oligopeptide transporter"/>
    <property type="match status" value="1"/>
</dbReference>